<sequence>MQLKTSSLEFERFGSVYDQPVSPADSGMISRDLHLIAKRNLNQLYHFDCEVCLELQSGMAALVVGETLDTMHLQEFAVHRNVRLKPGLYWNLIAVTSNITCKMIATTDYSYSLDTLPSPYMFRRILPRVRISEILGYYYNIRNSGYTFKGETHGYFELTYVDRGELMTEIDGKEYTIREKELMIYGPGQFHNQNIAEGHSCSYVTIIFDMETIVYDVESTHYELLLNKVFSYDKKIYTLIKTFVSESTSEIPYMNSLMLCLLQETVIRLLQSEFIGQKSEKPVTTARQHYEDELLEKILAYIDETIYEPITIAEICQKFSMSRSSLQILFKENMDMPPKKYINELKLEKSRQMICENKYTISEIALMLGFNSIHYFSRAFTQKYNMAPSEYAKTIYKSN</sequence>
<name>A0ABT2S0U4_9FIRM</name>
<dbReference type="PANTHER" id="PTHR43280">
    <property type="entry name" value="ARAC-FAMILY TRANSCRIPTIONAL REGULATOR"/>
    <property type="match status" value="1"/>
</dbReference>
<dbReference type="InterPro" id="IPR018060">
    <property type="entry name" value="HTH_AraC"/>
</dbReference>
<dbReference type="PRINTS" id="PR00032">
    <property type="entry name" value="HTHARAC"/>
</dbReference>
<reference evidence="5 6" key="1">
    <citation type="journal article" date="2021" name="ISME Commun">
        <title>Automated analysis of genomic sequences facilitates high-throughput and comprehensive description of bacteria.</title>
        <authorList>
            <person name="Hitch T.C.A."/>
        </authorList>
    </citation>
    <scope>NUCLEOTIDE SEQUENCE [LARGE SCALE GENOMIC DNA]</scope>
    <source>
        <strain evidence="5 6">Sanger_04</strain>
    </source>
</reference>
<dbReference type="SUPFAM" id="SSF51215">
    <property type="entry name" value="Regulatory protein AraC"/>
    <property type="match status" value="1"/>
</dbReference>
<accession>A0ABT2S0U4</accession>
<dbReference type="SUPFAM" id="SSF46689">
    <property type="entry name" value="Homeodomain-like"/>
    <property type="match status" value="2"/>
</dbReference>
<dbReference type="InterPro" id="IPR020449">
    <property type="entry name" value="Tscrpt_reg_AraC-type_HTH"/>
</dbReference>
<dbReference type="InterPro" id="IPR018062">
    <property type="entry name" value="HTH_AraC-typ_CS"/>
</dbReference>
<dbReference type="PROSITE" id="PS00041">
    <property type="entry name" value="HTH_ARAC_FAMILY_1"/>
    <property type="match status" value="1"/>
</dbReference>
<keyword evidence="3" id="KW-0804">Transcription</keyword>
<evidence type="ECO:0000256" key="3">
    <source>
        <dbReference type="ARBA" id="ARBA00023163"/>
    </source>
</evidence>
<evidence type="ECO:0000313" key="6">
    <source>
        <dbReference type="Proteomes" id="UP001652461"/>
    </source>
</evidence>
<dbReference type="InterPro" id="IPR009057">
    <property type="entry name" value="Homeodomain-like_sf"/>
</dbReference>
<dbReference type="PROSITE" id="PS01124">
    <property type="entry name" value="HTH_ARAC_FAMILY_2"/>
    <property type="match status" value="1"/>
</dbReference>
<dbReference type="EMBL" id="JAOQKC010000025">
    <property type="protein sequence ID" value="MCU6698128.1"/>
    <property type="molecule type" value="Genomic_DNA"/>
</dbReference>
<evidence type="ECO:0000259" key="4">
    <source>
        <dbReference type="PROSITE" id="PS01124"/>
    </source>
</evidence>
<feature type="domain" description="HTH araC/xylS-type" evidence="4">
    <location>
        <begin position="296"/>
        <end position="394"/>
    </location>
</feature>
<evidence type="ECO:0000256" key="2">
    <source>
        <dbReference type="ARBA" id="ARBA00023125"/>
    </source>
</evidence>
<dbReference type="Pfam" id="PF12833">
    <property type="entry name" value="HTH_18"/>
    <property type="match status" value="1"/>
</dbReference>
<keyword evidence="6" id="KW-1185">Reference proteome</keyword>
<organism evidence="5 6">
    <name type="scientific">Laedolimicola ammoniilytica</name>
    <dbReference type="NCBI Taxonomy" id="2981771"/>
    <lineage>
        <taxon>Bacteria</taxon>
        <taxon>Bacillati</taxon>
        <taxon>Bacillota</taxon>
        <taxon>Clostridia</taxon>
        <taxon>Lachnospirales</taxon>
        <taxon>Lachnospiraceae</taxon>
        <taxon>Laedolimicola</taxon>
    </lineage>
</organism>
<dbReference type="RefSeq" id="WP_158365053.1">
    <property type="nucleotide sequence ID" value="NZ_JAOQKC010000025.1"/>
</dbReference>
<dbReference type="InterPro" id="IPR037923">
    <property type="entry name" value="HTH-like"/>
</dbReference>
<comment type="caution">
    <text evidence="5">The sequence shown here is derived from an EMBL/GenBank/DDBJ whole genome shotgun (WGS) entry which is preliminary data.</text>
</comment>
<protein>
    <submittedName>
        <fullName evidence="5">AraC family transcriptional regulator</fullName>
    </submittedName>
</protein>
<dbReference type="SMART" id="SM00342">
    <property type="entry name" value="HTH_ARAC"/>
    <property type="match status" value="1"/>
</dbReference>
<dbReference type="Gene3D" id="1.10.10.60">
    <property type="entry name" value="Homeodomain-like"/>
    <property type="match status" value="2"/>
</dbReference>
<dbReference type="PANTHER" id="PTHR43280:SF2">
    <property type="entry name" value="HTH-TYPE TRANSCRIPTIONAL REGULATOR EXSA"/>
    <property type="match status" value="1"/>
</dbReference>
<evidence type="ECO:0000256" key="1">
    <source>
        <dbReference type="ARBA" id="ARBA00023015"/>
    </source>
</evidence>
<dbReference type="InterPro" id="IPR003313">
    <property type="entry name" value="AraC-bd"/>
</dbReference>
<dbReference type="Proteomes" id="UP001652461">
    <property type="component" value="Unassembled WGS sequence"/>
</dbReference>
<gene>
    <name evidence="5" type="ORF">OCV63_14690</name>
</gene>
<dbReference type="Pfam" id="PF02311">
    <property type="entry name" value="AraC_binding"/>
    <property type="match status" value="1"/>
</dbReference>
<proteinExistence type="predicted"/>
<keyword evidence="2" id="KW-0238">DNA-binding</keyword>
<evidence type="ECO:0000313" key="5">
    <source>
        <dbReference type="EMBL" id="MCU6698128.1"/>
    </source>
</evidence>
<keyword evidence="1" id="KW-0805">Transcription regulation</keyword>